<dbReference type="InterPro" id="IPR011051">
    <property type="entry name" value="RmlC_Cupin_sf"/>
</dbReference>
<dbReference type="GO" id="GO:0008703">
    <property type="term" value="F:5-amino-6-(5-phosphoribosylamino)uracil reductase activity"/>
    <property type="evidence" value="ECO:0007669"/>
    <property type="project" value="InterPro"/>
</dbReference>
<reference evidence="13 14" key="1">
    <citation type="submission" date="2014-09" db="EMBL/GenBank/DDBJ databases">
        <authorList>
            <person name="Magalhaes I.L.F."/>
            <person name="Oliveira U."/>
            <person name="Santos F.R."/>
            <person name="Vidigal T.H.D.A."/>
            <person name="Brescovit A.D."/>
            <person name="Santos A.J."/>
        </authorList>
    </citation>
    <scope>NUCLEOTIDE SEQUENCE [LARGE SCALE GENOMIC DNA]</scope>
</reference>
<evidence type="ECO:0000256" key="2">
    <source>
        <dbReference type="ARBA" id="ARBA00008416"/>
    </source>
</evidence>
<name>A0A0N7L945_9BASI</name>
<dbReference type="Gene3D" id="3.40.430.10">
    <property type="entry name" value="Dihydrofolate Reductase, subunit A"/>
    <property type="match status" value="1"/>
</dbReference>
<dbReference type="InterPro" id="IPR014710">
    <property type="entry name" value="RmlC-like_jellyroll"/>
</dbReference>
<comment type="catalytic activity">
    <reaction evidence="8">
        <text>2,5-diamino-6-(1-D-ribitylamino)pyrimidin-4(3H)-one 5'-phosphate + NAD(+) = 2,5-diamino-6-(1-D-ribosylamino)pyrimidin-4(3H)-one 5'-phosphate + NADH + H(+)</text>
        <dbReference type="Rhea" id="RHEA:27274"/>
        <dbReference type="ChEBI" id="CHEBI:15378"/>
        <dbReference type="ChEBI" id="CHEBI:57540"/>
        <dbReference type="ChEBI" id="CHEBI:57945"/>
        <dbReference type="ChEBI" id="CHEBI:58890"/>
        <dbReference type="ChEBI" id="CHEBI:59545"/>
        <dbReference type="EC" id="1.1.1.302"/>
    </reaction>
</comment>
<dbReference type="InterPro" id="IPR024072">
    <property type="entry name" value="DHFR-like_dom_sf"/>
</dbReference>
<dbReference type="Pfam" id="PF02678">
    <property type="entry name" value="Pirin"/>
    <property type="match status" value="1"/>
</dbReference>
<dbReference type="CDD" id="cd02910">
    <property type="entry name" value="cupin_Yhhw_N"/>
    <property type="match status" value="1"/>
</dbReference>
<evidence type="ECO:0000256" key="4">
    <source>
        <dbReference type="ARBA" id="ARBA00012851"/>
    </source>
</evidence>
<comment type="function">
    <text evidence="1">Catalyzes an early step in riboflavin biosynthesis, the NADPH-dependent reduction of the ribose side chain of 2,5-diamino-6-ribosylamino-4(3H)-pyrimidinone 5'-phosphate, yielding 2,5-diamino-6-ribitylamino-4(3H)-pyrimidinone 5'-phosphate.</text>
</comment>
<organism evidence="13 14">
    <name type="scientific">Ceraceosorus bombacis</name>
    <dbReference type="NCBI Taxonomy" id="401625"/>
    <lineage>
        <taxon>Eukaryota</taxon>
        <taxon>Fungi</taxon>
        <taxon>Dikarya</taxon>
        <taxon>Basidiomycota</taxon>
        <taxon>Ustilaginomycotina</taxon>
        <taxon>Exobasidiomycetes</taxon>
        <taxon>Ceraceosorales</taxon>
        <taxon>Ceraceosoraceae</taxon>
        <taxon>Ceraceosorus</taxon>
    </lineage>
</organism>
<dbReference type="InterPro" id="IPR012093">
    <property type="entry name" value="Pirin"/>
</dbReference>
<evidence type="ECO:0000256" key="5">
    <source>
        <dbReference type="ARBA" id="ARBA00015035"/>
    </source>
</evidence>
<accession>A0A0N7L945</accession>
<comment type="similarity">
    <text evidence="3">Belongs to the HTP reductase family.</text>
</comment>
<dbReference type="EMBL" id="CCYA01000181">
    <property type="protein sequence ID" value="CEH12762.1"/>
    <property type="molecule type" value="Genomic_DNA"/>
</dbReference>
<evidence type="ECO:0000256" key="7">
    <source>
        <dbReference type="ARBA" id="ARBA00031630"/>
    </source>
</evidence>
<protein>
    <recommendedName>
        <fullName evidence="5">2,5-diamino-6-ribosylamino-4(3H)-pyrimidinone 5'-phosphate reductase</fullName>
        <ecNumber evidence="4">1.1.1.302</ecNumber>
    </recommendedName>
    <alternativeName>
        <fullName evidence="7">2,5-diamino-6-(5-phospho-D-ribosylamino)pyrimidin-4(3H)-one reductase</fullName>
    </alternativeName>
    <alternativeName>
        <fullName evidence="6">2,5-diamino-6-ribitylamino-4(3H)-pyrimidinone 5'-phosphate synthase</fullName>
    </alternativeName>
</protein>
<evidence type="ECO:0000313" key="14">
    <source>
        <dbReference type="Proteomes" id="UP000054845"/>
    </source>
</evidence>
<dbReference type="InterPro" id="IPR003829">
    <property type="entry name" value="Pirin_N_dom"/>
</dbReference>
<evidence type="ECO:0000256" key="9">
    <source>
        <dbReference type="ARBA" id="ARBA00049020"/>
    </source>
</evidence>
<comment type="similarity">
    <text evidence="2 10">Belongs to the pirin family.</text>
</comment>
<dbReference type="AlphaFoldDB" id="A0A0N7L945"/>
<evidence type="ECO:0000259" key="12">
    <source>
        <dbReference type="Pfam" id="PF02678"/>
    </source>
</evidence>
<evidence type="ECO:0000256" key="8">
    <source>
        <dbReference type="ARBA" id="ARBA00047550"/>
    </source>
</evidence>
<evidence type="ECO:0000256" key="3">
    <source>
        <dbReference type="ARBA" id="ARBA00009723"/>
    </source>
</evidence>
<dbReference type="STRING" id="401625.A0A0N7L945"/>
<feature type="domain" description="Bacterial bifunctional deaminase-reductase C-terminal" evidence="11">
    <location>
        <begin position="302"/>
        <end position="481"/>
    </location>
</feature>
<dbReference type="PANTHER" id="PTHR43212:SF3">
    <property type="entry name" value="QUERCETIN 2,3-DIOXYGENASE"/>
    <property type="match status" value="1"/>
</dbReference>
<dbReference type="SUPFAM" id="SSF53597">
    <property type="entry name" value="Dihydrofolate reductase-like"/>
    <property type="match status" value="1"/>
</dbReference>
<evidence type="ECO:0000256" key="1">
    <source>
        <dbReference type="ARBA" id="ARBA00003555"/>
    </source>
</evidence>
<evidence type="ECO:0000259" key="11">
    <source>
        <dbReference type="Pfam" id="PF01872"/>
    </source>
</evidence>
<sequence length="644" mass="70783">MSSGNTTKSQRPSEPMLVLQPRRWHERGSADHGWLKTFHTFSFANYYDARFEDFGPLRVLNEDRVAPKTGFPTHAHNNAEIFSYIISGQLTHRDSMGNVEVLKRGEVQFTSAGSGIRHSEYNDHANEEVHFLQIWYTPNERNLTPKYYSTPHIDDLEKRNRFLTLIKPAYTFSAQEVSRTGLLPVGRAIPAHCSLSTSVSLLSAGASVKYAIGSQTESKAGSERWIYIHLAMTSGWKEPRLHAQHIRKYVVPNQPHQTRLEHAAQFLRGAYARTPSWASHLAPSNRSYQPTRKALSSQAKRPRVTLTFAQSIDGYIAGEGKEQVALSSPESFVMTHALRTMHDGILVGVGTLINDNPQLNARLLSPLPTDQTIPVQDLPRPIILDTHLRTPLDRKILTNYSAGTGAKPLIVTSSLATSSGPSDEGAARKEALQSAGADVLEVGTKDGKLDWVQVLSGLKSAGVEHLMVEGGADVISSLLAAHQETTSDARSSDSASTRAFEDVEGLIDTIIVTISRTQLGKGVSYDAPAWLSRILCPMRPRSRKGKTRLAALPLQTLAPEPFGKDFVMVWGGAALDVEEGASSEATVQIALGSYEQQQDEEQEVRLEEGDGVFVRGARSGQELVVRNLVAKDAELVLFDVEPDR</sequence>
<evidence type="ECO:0000313" key="13">
    <source>
        <dbReference type="EMBL" id="CEH12762.1"/>
    </source>
</evidence>
<dbReference type="OrthoDB" id="10261807at2759"/>
<dbReference type="Proteomes" id="UP000054845">
    <property type="component" value="Unassembled WGS sequence"/>
</dbReference>
<evidence type="ECO:0000256" key="10">
    <source>
        <dbReference type="RuleBase" id="RU003457"/>
    </source>
</evidence>
<dbReference type="PANTHER" id="PTHR43212">
    <property type="entry name" value="QUERCETIN 2,3-DIOXYGENASE"/>
    <property type="match status" value="1"/>
</dbReference>
<proteinExistence type="inferred from homology"/>
<dbReference type="SUPFAM" id="SSF51182">
    <property type="entry name" value="RmlC-like cupins"/>
    <property type="match status" value="1"/>
</dbReference>
<dbReference type="GO" id="GO:0009231">
    <property type="term" value="P:riboflavin biosynthetic process"/>
    <property type="evidence" value="ECO:0007669"/>
    <property type="project" value="InterPro"/>
</dbReference>
<feature type="domain" description="Pirin N-terminal" evidence="12">
    <location>
        <begin position="29"/>
        <end position="135"/>
    </location>
</feature>
<dbReference type="Pfam" id="PF01872">
    <property type="entry name" value="RibD_C"/>
    <property type="match status" value="1"/>
</dbReference>
<dbReference type="InterPro" id="IPR002734">
    <property type="entry name" value="RibDG_C"/>
</dbReference>
<evidence type="ECO:0000256" key="6">
    <source>
        <dbReference type="ARBA" id="ARBA00030073"/>
    </source>
</evidence>
<dbReference type="EC" id="1.1.1.302" evidence="4"/>
<dbReference type="Gene3D" id="2.60.120.10">
    <property type="entry name" value="Jelly Rolls"/>
    <property type="match status" value="1"/>
</dbReference>
<keyword evidence="14" id="KW-1185">Reference proteome</keyword>
<comment type="catalytic activity">
    <reaction evidence="9">
        <text>2,5-diamino-6-(1-D-ribitylamino)pyrimidin-4(3H)-one 5'-phosphate + NADP(+) = 2,5-diamino-6-(1-D-ribosylamino)pyrimidin-4(3H)-one 5'-phosphate + NADPH + H(+)</text>
        <dbReference type="Rhea" id="RHEA:27278"/>
        <dbReference type="ChEBI" id="CHEBI:15378"/>
        <dbReference type="ChEBI" id="CHEBI:57783"/>
        <dbReference type="ChEBI" id="CHEBI:58349"/>
        <dbReference type="ChEBI" id="CHEBI:58890"/>
        <dbReference type="ChEBI" id="CHEBI:59545"/>
        <dbReference type="EC" id="1.1.1.302"/>
    </reaction>
</comment>